<sequence length="408" mass="45517">MADRAKVIIGGAGIGGLIAALALIERGFEVEIHEQAPELKEIGAGLQLAANSTRLIIDIGLGRELADISWEPQGKEIRLWSTGRVWTLFDLAQESVDRFGAPYYMVHRADLHQMLVDAVDKRAPGAIRLSSRIIDFIEDDRGVHVVNADGRRFSGDLLIGADGVHSAVRGKIFGAAKPEYTGLMVWRGIIPAKKLPEHLLRQVGTNWVGPNRHVIQYMVRRGELMNFVGVVERGDWTVESWTAAGSHAECHADFEGWHEDVHTMIENIEVPYKWALIGRAPMQAWSEGRTTLLGDACHPTLPFLAQGAGMAIEDGVVLARCLDAFWPDYETALLRYEALRLERTSRVVTGSLENGRRFHNPEMANKETAEAYVTREWRGDRVNARYNWLFEYDASSVPLNEKSVAEIS</sequence>
<keyword evidence="2" id="KW-0285">Flavoprotein</keyword>
<dbReference type="PANTHER" id="PTHR13789">
    <property type="entry name" value="MONOOXYGENASE"/>
    <property type="match status" value="1"/>
</dbReference>
<feature type="domain" description="FAD-binding" evidence="7">
    <location>
        <begin position="5"/>
        <end position="349"/>
    </location>
</feature>
<evidence type="ECO:0000256" key="5">
    <source>
        <dbReference type="ARBA" id="ARBA00023033"/>
    </source>
</evidence>
<keyword evidence="5 8" id="KW-0503">Monooxygenase</keyword>
<proteinExistence type="predicted"/>
<keyword evidence="3" id="KW-0274">FAD</keyword>
<evidence type="ECO:0000256" key="3">
    <source>
        <dbReference type="ARBA" id="ARBA00022827"/>
    </source>
</evidence>
<name>A0ABV0MC46_9HYPH</name>
<dbReference type="RefSeq" id="WP_227705468.1">
    <property type="nucleotide sequence ID" value="NZ_JBEAAL010000045.1"/>
</dbReference>
<keyword evidence="6" id="KW-0812">Transmembrane</keyword>
<dbReference type="Gene3D" id="3.50.50.60">
    <property type="entry name" value="FAD/NAD(P)-binding domain"/>
    <property type="match status" value="1"/>
</dbReference>
<dbReference type="SUPFAM" id="SSF54373">
    <property type="entry name" value="FAD-linked reductases, C-terminal domain"/>
    <property type="match status" value="1"/>
</dbReference>
<dbReference type="PANTHER" id="PTHR13789:SF318">
    <property type="entry name" value="GERANYLGERANYL DIPHOSPHATE REDUCTASE"/>
    <property type="match status" value="1"/>
</dbReference>
<evidence type="ECO:0000256" key="1">
    <source>
        <dbReference type="ARBA" id="ARBA00001974"/>
    </source>
</evidence>
<keyword evidence="4" id="KW-0560">Oxidoreductase</keyword>
<dbReference type="InterPro" id="IPR036188">
    <property type="entry name" value="FAD/NAD-bd_sf"/>
</dbReference>
<dbReference type="GO" id="GO:0004497">
    <property type="term" value="F:monooxygenase activity"/>
    <property type="evidence" value="ECO:0007669"/>
    <property type="project" value="UniProtKB-KW"/>
</dbReference>
<accession>A0ABV0MC46</accession>
<gene>
    <name evidence="8" type="ORF">ABK249_31660</name>
</gene>
<dbReference type="SUPFAM" id="SSF51905">
    <property type="entry name" value="FAD/NAD(P)-binding domain"/>
    <property type="match status" value="1"/>
</dbReference>
<evidence type="ECO:0000313" key="9">
    <source>
        <dbReference type="Proteomes" id="UP001496627"/>
    </source>
</evidence>
<organism evidence="8 9">
    <name type="scientific">Neorhizobium phenanthreniclasticum</name>
    <dbReference type="NCBI Taxonomy" id="3157917"/>
    <lineage>
        <taxon>Bacteria</taxon>
        <taxon>Pseudomonadati</taxon>
        <taxon>Pseudomonadota</taxon>
        <taxon>Alphaproteobacteria</taxon>
        <taxon>Hyphomicrobiales</taxon>
        <taxon>Rhizobiaceae</taxon>
        <taxon>Rhizobium/Agrobacterium group</taxon>
        <taxon>Neorhizobium</taxon>
    </lineage>
</organism>
<comment type="caution">
    <text evidence="8">The sequence shown here is derived from an EMBL/GenBank/DDBJ whole genome shotgun (WGS) entry which is preliminary data.</text>
</comment>
<dbReference type="Pfam" id="PF01494">
    <property type="entry name" value="FAD_binding_3"/>
    <property type="match status" value="1"/>
</dbReference>
<evidence type="ECO:0000256" key="2">
    <source>
        <dbReference type="ARBA" id="ARBA00022630"/>
    </source>
</evidence>
<evidence type="ECO:0000256" key="6">
    <source>
        <dbReference type="SAM" id="Phobius"/>
    </source>
</evidence>
<evidence type="ECO:0000259" key="7">
    <source>
        <dbReference type="Pfam" id="PF01494"/>
    </source>
</evidence>
<reference evidence="8 9" key="1">
    <citation type="submission" date="2024-05" db="EMBL/GenBank/DDBJ databases">
        <title>Neorhizobium sp. Rsf11, a plant growth promoting and heavy metal resistant PAH-degrader.</title>
        <authorList>
            <person name="Golubev S.N."/>
            <person name="Muratova A.Y."/>
            <person name="Markelova M.I."/>
        </authorList>
    </citation>
    <scope>NUCLEOTIDE SEQUENCE [LARGE SCALE GENOMIC DNA]</scope>
    <source>
        <strain evidence="8 9">Rsf11</strain>
    </source>
</reference>
<dbReference type="InterPro" id="IPR050493">
    <property type="entry name" value="FAD-dep_Monooxygenase_BioMet"/>
</dbReference>
<feature type="transmembrane region" description="Helical" evidence="6">
    <location>
        <begin position="7"/>
        <end position="24"/>
    </location>
</feature>
<protein>
    <submittedName>
        <fullName evidence="8">FAD-dependent monooxygenase</fullName>
    </submittedName>
</protein>
<evidence type="ECO:0000256" key="4">
    <source>
        <dbReference type="ARBA" id="ARBA00023002"/>
    </source>
</evidence>
<dbReference type="InterPro" id="IPR002938">
    <property type="entry name" value="FAD-bd"/>
</dbReference>
<keyword evidence="6" id="KW-1133">Transmembrane helix</keyword>
<keyword evidence="6" id="KW-0472">Membrane</keyword>
<dbReference type="EMBL" id="JBEAAL010000045">
    <property type="protein sequence ID" value="MEQ1409463.1"/>
    <property type="molecule type" value="Genomic_DNA"/>
</dbReference>
<evidence type="ECO:0000313" key="8">
    <source>
        <dbReference type="EMBL" id="MEQ1409463.1"/>
    </source>
</evidence>
<comment type="cofactor">
    <cofactor evidence="1">
        <name>FAD</name>
        <dbReference type="ChEBI" id="CHEBI:57692"/>
    </cofactor>
</comment>
<dbReference type="PRINTS" id="PR00420">
    <property type="entry name" value="RNGMNOXGNASE"/>
</dbReference>
<keyword evidence="9" id="KW-1185">Reference proteome</keyword>
<dbReference type="Proteomes" id="UP001496627">
    <property type="component" value="Unassembled WGS sequence"/>
</dbReference>